<dbReference type="Pfam" id="PF25053">
    <property type="entry name" value="DUF7791"/>
    <property type="match status" value="1"/>
</dbReference>
<dbReference type="Pfam" id="PF24883">
    <property type="entry name" value="NPHP3_N"/>
    <property type="match status" value="1"/>
</dbReference>
<reference evidence="5 6" key="1">
    <citation type="journal article" date="2021" name="Nat. Commun.">
        <title>Genetic determinants of endophytism in the Arabidopsis root mycobiome.</title>
        <authorList>
            <person name="Mesny F."/>
            <person name="Miyauchi S."/>
            <person name="Thiergart T."/>
            <person name="Pickel B."/>
            <person name="Atanasova L."/>
            <person name="Karlsson M."/>
            <person name="Huettel B."/>
            <person name="Barry K.W."/>
            <person name="Haridas S."/>
            <person name="Chen C."/>
            <person name="Bauer D."/>
            <person name="Andreopoulos W."/>
            <person name="Pangilinan J."/>
            <person name="LaButti K."/>
            <person name="Riley R."/>
            <person name="Lipzen A."/>
            <person name="Clum A."/>
            <person name="Drula E."/>
            <person name="Henrissat B."/>
            <person name="Kohler A."/>
            <person name="Grigoriev I.V."/>
            <person name="Martin F.M."/>
            <person name="Hacquard S."/>
        </authorList>
    </citation>
    <scope>NUCLEOTIDE SEQUENCE [LARGE SCALE GENOMIC DNA]</scope>
    <source>
        <strain evidence="5 6">MPI-CAGE-CH-0241</strain>
    </source>
</reference>
<sequence length="895" mass="102328">MDPVSAIGLASSLVQLVTFTGDLLSKTRAIYHSADGSLQEHGELEAITRALESQNRRIAVQSSSLRLGSLETTKDLLTLCDGVRDLTRELTKKIDALKAHDSGSKWDSLRLALKSVWEEKDITDLVRRLERYRQQIDSILLASLQERLNIFTATSKDRNAKIEQNFSRIIESLRPGSEWHRQLIDTARQGLKEQKLLSTTQLKDFSASLSAGAEHDREKFLKLRMLESLKFSDMKDRYERISEAHKSTFDWIFHEADDAEDGGGHWDNFSNWLMSNKPLYWITGKPGSGKSTLMKYLSDDRRLRSQLRVWKGDNPLSMGKFFFWNSGTALQMSGVGLLQSLLYQAVSDWPDEVPNLFPDRWQYQHYFGYDSRPWSWSEVSSGFKNLVADQRKYFFFLIDGLDEFDGDCAELADLLLRTTSSTPNVKLCLASRPWLVFEDAFRQRPSLRVEDLTLKDIRIFASDKLSENRMFEELRAHDPDNAQKLIEEVTARSSGVFLWVRLVVKSLLEGLRDGDTMDDLSARLYLIPKDLEDLFQKILGDLDATYFEQASQIFQTVGASLVSWQEINSRSKGEETLELNKDGSSPLTLLTLSFIGEDVDRALSAKYGSPMDWDQQCYQAERMRRRLSSRCKGLVEAPTYADSGPNTTVQYLHRTVKDFFQEDRMKRFLLAGTKDTFNPHVALCSALVRHTKAINPKEDDERSMKMFSRLIGQFMVHCHWLEARRNPSYVSFLEEMDKTTEAIFDDEDAHLYTDLPHWTQRVDPSVSTSSRVHSVLDYAVARSLTHYVRAQQAAGGVPASNVNRQYLDDYATENRDQEMTDLLGSQPSRQGKVNESNKNVMQSGQKVTGFRQSQPSQVGIVNESNRNVVQLGQKRTGLRHKIKSLCSQYFHKSKG</sequence>
<dbReference type="Gene3D" id="3.40.50.300">
    <property type="entry name" value="P-loop containing nucleotide triphosphate hydrolases"/>
    <property type="match status" value="1"/>
</dbReference>
<feature type="domain" description="Nephrocystin 3-like N-terminal" evidence="3">
    <location>
        <begin position="267"/>
        <end position="432"/>
    </location>
</feature>
<dbReference type="OrthoDB" id="443402at2759"/>
<dbReference type="SUPFAM" id="SSF52540">
    <property type="entry name" value="P-loop containing nucleoside triphosphate hydrolases"/>
    <property type="match status" value="1"/>
</dbReference>
<proteinExistence type="predicted"/>
<name>A0A9P8VWI0_9HYPO</name>
<evidence type="ECO:0000313" key="6">
    <source>
        <dbReference type="Proteomes" id="UP000777438"/>
    </source>
</evidence>
<dbReference type="InterPro" id="IPR056884">
    <property type="entry name" value="NPHP3-like_N"/>
</dbReference>
<evidence type="ECO:0000259" key="4">
    <source>
        <dbReference type="Pfam" id="PF25053"/>
    </source>
</evidence>
<feature type="domain" description="DUF7791" evidence="4">
    <location>
        <begin position="542"/>
        <end position="700"/>
    </location>
</feature>
<dbReference type="PANTHER" id="PTHR10039">
    <property type="entry name" value="AMELOGENIN"/>
    <property type="match status" value="1"/>
</dbReference>
<comment type="caution">
    <text evidence="5">The sequence shown here is derived from an EMBL/GenBank/DDBJ whole genome shotgun (WGS) entry which is preliminary data.</text>
</comment>
<evidence type="ECO:0000256" key="2">
    <source>
        <dbReference type="SAM" id="MobiDB-lite"/>
    </source>
</evidence>
<dbReference type="InterPro" id="IPR027417">
    <property type="entry name" value="P-loop_NTPase"/>
</dbReference>
<dbReference type="InterPro" id="IPR056693">
    <property type="entry name" value="DUF7791"/>
</dbReference>
<keyword evidence="1" id="KW-0677">Repeat</keyword>
<keyword evidence="6" id="KW-1185">Reference proteome</keyword>
<evidence type="ECO:0000313" key="5">
    <source>
        <dbReference type="EMBL" id="KAH6876597.1"/>
    </source>
</evidence>
<gene>
    <name evidence="5" type="ORF">B0T10DRAFT_497781</name>
</gene>
<dbReference type="AlphaFoldDB" id="A0A9P8VWI0"/>
<dbReference type="EMBL" id="JAGPYM010000034">
    <property type="protein sequence ID" value="KAH6876597.1"/>
    <property type="molecule type" value="Genomic_DNA"/>
</dbReference>
<protein>
    <recommendedName>
        <fullName evidence="7">NACHT domain-containing protein</fullName>
    </recommendedName>
</protein>
<feature type="region of interest" description="Disordered" evidence="2">
    <location>
        <begin position="824"/>
        <end position="853"/>
    </location>
</feature>
<dbReference type="Proteomes" id="UP000777438">
    <property type="component" value="Unassembled WGS sequence"/>
</dbReference>
<evidence type="ECO:0008006" key="7">
    <source>
        <dbReference type="Google" id="ProtNLM"/>
    </source>
</evidence>
<organism evidence="5 6">
    <name type="scientific">Thelonectria olida</name>
    <dbReference type="NCBI Taxonomy" id="1576542"/>
    <lineage>
        <taxon>Eukaryota</taxon>
        <taxon>Fungi</taxon>
        <taxon>Dikarya</taxon>
        <taxon>Ascomycota</taxon>
        <taxon>Pezizomycotina</taxon>
        <taxon>Sordariomycetes</taxon>
        <taxon>Hypocreomycetidae</taxon>
        <taxon>Hypocreales</taxon>
        <taxon>Nectriaceae</taxon>
        <taxon>Thelonectria</taxon>
    </lineage>
</organism>
<dbReference type="PANTHER" id="PTHR10039:SF5">
    <property type="entry name" value="NACHT DOMAIN-CONTAINING PROTEIN"/>
    <property type="match status" value="1"/>
</dbReference>
<evidence type="ECO:0000256" key="1">
    <source>
        <dbReference type="ARBA" id="ARBA00022737"/>
    </source>
</evidence>
<evidence type="ECO:0000259" key="3">
    <source>
        <dbReference type="Pfam" id="PF24883"/>
    </source>
</evidence>
<accession>A0A9P8VWI0</accession>